<accession>A0A381VYB8</accession>
<dbReference type="PANTHER" id="PTHR43737:SF1">
    <property type="entry name" value="DUF1501 DOMAIN-CONTAINING PROTEIN"/>
    <property type="match status" value="1"/>
</dbReference>
<dbReference type="AlphaFoldDB" id="A0A381VYB8"/>
<evidence type="ECO:0000313" key="1">
    <source>
        <dbReference type="EMBL" id="SVA45290.1"/>
    </source>
</evidence>
<reference evidence="1" key="1">
    <citation type="submission" date="2018-05" db="EMBL/GenBank/DDBJ databases">
        <authorList>
            <person name="Lanie J.A."/>
            <person name="Ng W.-L."/>
            <person name="Kazmierczak K.M."/>
            <person name="Andrzejewski T.M."/>
            <person name="Davidsen T.M."/>
            <person name="Wayne K.J."/>
            <person name="Tettelin H."/>
            <person name="Glass J.I."/>
            <person name="Rusch D."/>
            <person name="Podicherti R."/>
            <person name="Tsui H.-C.T."/>
            <person name="Winkler M.E."/>
        </authorList>
    </citation>
    <scope>NUCLEOTIDE SEQUENCE</scope>
</reference>
<dbReference type="EMBL" id="UINC01010156">
    <property type="protein sequence ID" value="SVA45290.1"/>
    <property type="molecule type" value="Genomic_DNA"/>
</dbReference>
<sequence length="481" mass="53291">MDNAAERIISQTRRQFMRSSSLSLGAAAFSGLLHAGPSRDQLGRLSDALSFAPRAKRVIYLFQSGGPSQVDLFDHKPHLKEFAGQDLPASVRMGQRLTGFTNKQKTLPVTPTRFEFKRHGQGGSWVTELLPNLASVADDICFMPSIHSEAINHDPARTLMQTGHQLAGRPSIGAWLSYGLGSENQNLPAFMVLTSIGSCKRTPQPVSGRLWESGFLPSQYQGVKLQSVGDPILYVSNPKGVSATAQGRSIEAITRLNGLKSETMKDPEIQARMRQYEMAFRMQTTVPELTDLSTEPDTTFKLYGEKARVRGTYAANCLLARRMAERGVPFIQLYHVGWDHHKNIPRDLPLMCNDVDQPTAGLLKDLKQRGLLDDTLVIWGSEFGRTVFSQGASTPKAYGRDHHSRCFTMWMAGGGIKPGITYGASDDFSYSPAENPVHVHDMQATILHQLGIDHERLTYRFQGRDYRLTDVHGHVVKGVIG</sequence>
<dbReference type="Pfam" id="PF07394">
    <property type="entry name" value="DUF1501"/>
    <property type="match status" value="1"/>
</dbReference>
<name>A0A381VYB8_9ZZZZ</name>
<dbReference type="InterPro" id="IPR017850">
    <property type="entry name" value="Alkaline_phosphatase_core_sf"/>
</dbReference>
<protein>
    <submittedName>
        <fullName evidence="1">Uncharacterized protein</fullName>
    </submittedName>
</protein>
<organism evidence="1">
    <name type="scientific">marine metagenome</name>
    <dbReference type="NCBI Taxonomy" id="408172"/>
    <lineage>
        <taxon>unclassified sequences</taxon>
        <taxon>metagenomes</taxon>
        <taxon>ecological metagenomes</taxon>
    </lineage>
</organism>
<proteinExistence type="predicted"/>
<dbReference type="SUPFAM" id="SSF53649">
    <property type="entry name" value="Alkaline phosphatase-like"/>
    <property type="match status" value="1"/>
</dbReference>
<dbReference type="PANTHER" id="PTHR43737">
    <property type="entry name" value="BLL7424 PROTEIN"/>
    <property type="match status" value="1"/>
</dbReference>
<dbReference type="InterPro" id="IPR010869">
    <property type="entry name" value="DUF1501"/>
</dbReference>
<gene>
    <name evidence="1" type="ORF">METZ01_LOCUS98144</name>
</gene>
<dbReference type="Gene3D" id="3.40.720.10">
    <property type="entry name" value="Alkaline Phosphatase, subunit A"/>
    <property type="match status" value="1"/>
</dbReference>